<keyword evidence="1" id="KW-0812">Transmembrane</keyword>
<proteinExistence type="predicted"/>
<evidence type="ECO:0000313" key="3">
    <source>
        <dbReference type="Proteomes" id="UP001236303"/>
    </source>
</evidence>
<evidence type="ECO:0000313" key="2">
    <source>
        <dbReference type="EMBL" id="MDK7243298.1"/>
    </source>
</evidence>
<gene>
    <name evidence="2" type="ORF">QP451_09710</name>
</gene>
<reference evidence="2" key="1">
    <citation type="submission" date="2023-05" db="EMBL/GenBank/DDBJ databases">
        <title>Cataloging the Phylogenetic Diversity of Human Bladder Bacteria.</title>
        <authorList>
            <person name="Du J."/>
        </authorList>
    </citation>
    <scope>NUCLEOTIDE SEQUENCE</scope>
    <source>
        <strain evidence="2">UMB1050</strain>
    </source>
</reference>
<comment type="caution">
    <text evidence="2">The sequence shown here is derived from an EMBL/GenBank/DDBJ whole genome shotgun (WGS) entry which is preliminary data.</text>
</comment>
<feature type="transmembrane region" description="Helical" evidence="1">
    <location>
        <begin position="12"/>
        <end position="35"/>
    </location>
</feature>
<organism evidence="2 3">
    <name type="scientific">Neisseria subflava</name>
    <dbReference type="NCBI Taxonomy" id="28449"/>
    <lineage>
        <taxon>Bacteria</taxon>
        <taxon>Pseudomonadati</taxon>
        <taxon>Pseudomonadota</taxon>
        <taxon>Betaproteobacteria</taxon>
        <taxon>Neisseriales</taxon>
        <taxon>Neisseriaceae</taxon>
        <taxon>Neisseria</taxon>
    </lineage>
</organism>
<dbReference type="PROSITE" id="PS51257">
    <property type="entry name" value="PROKAR_LIPOPROTEIN"/>
    <property type="match status" value="1"/>
</dbReference>
<dbReference type="AlphaFoldDB" id="A0AAW6YBC5"/>
<feature type="transmembrane region" description="Helical" evidence="1">
    <location>
        <begin position="55"/>
        <end position="77"/>
    </location>
</feature>
<dbReference type="EMBL" id="JASOPA010000011">
    <property type="protein sequence ID" value="MDK7243298.1"/>
    <property type="molecule type" value="Genomic_DNA"/>
</dbReference>
<dbReference type="RefSeq" id="WP_285071423.1">
    <property type="nucleotide sequence ID" value="NZ_JASOPA010000011.1"/>
</dbReference>
<dbReference type="Proteomes" id="UP001236303">
    <property type="component" value="Unassembled WGS sequence"/>
</dbReference>
<keyword evidence="1" id="KW-0472">Membrane</keyword>
<accession>A0AAW6YBC5</accession>
<name>A0AAW6YBC5_NEISU</name>
<keyword evidence="1" id="KW-1133">Transmembrane helix</keyword>
<evidence type="ECO:0000256" key="1">
    <source>
        <dbReference type="SAM" id="Phobius"/>
    </source>
</evidence>
<protein>
    <submittedName>
        <fullName evidence="2">Uncharacterized protein</fullName>
    </submittedName>
</protein>
<sequence>MVKKILKWLGRVIFIVFLGFIGGCLSPFIISKIQFLFDTPPVVSISDSISIANTYIVFTTFIFTAIAIIVAVASYLFSQEAAKSRQIQENTLFSDLIENCNKNEEQGKKLLSKLLENELVLEHFEEMVKERLDILVEQHLKKLETKKDAAEAGINALKTMIDKKPTHKEDK</sequence>